<feature type="transmembrane region" description="Helical" evidence="1">
    <location>
        <begin position="122"/>
        <end position="140"/>
    </location>
</feature>
<dbReference type="EMBL" id="CP009416">
    <property type="protein sequence ID" value="AJD89501.1"/>
    <property type="molecule type" value="Genomic_DNA"/>
</dbReference>
<feature type="transmembrane region" description="Helical" evidence="1">
    <location>
        <begin position="20"/>
        <end position="37"/>
    </location>
</feature>
<feature type="transmembrane region" description="Helical" evidence="1">
    <location>
        <begin position="194"/>
        <end position="218"/>
    </location>
</feature>
<feature type="transmembrane region" description="Helical" evidence="1">
    <location>
        <begin position="161"/>
        <end position="182"/>
    </location>
</feature>
<protein>
    <submittedName>
        <fullName evidence="2">Uncharacterized protein</fullName>
    </submittedName>
</protein>
<evidence type="ECO:0000313" key="2">
    <source>
        <dbReference type="EMBL" id="AJD89501.1"/>
    </source>
</evidence>
<proteinExistence type="predicted"/>
<organism evidence="2 3">
    <name type="scientific">Jeotgalibacillus malaysiensis</name>
    <dbReference type="NCBI Taxonomy" id="1508404"/>
    <lineage>
        <taxon>Bacteria</taxon>
        <taxon>Bacillati</taxon>
        <taxon>Bacillota</taxon>
        <taxon>Bacilli</taxon>
        <taxon>Bacillales</taxon>
        <taxon>Caryophanaceae</taxon>
        <taxon>Jeotgalibacillus</taxon>
    </lineage>
</organism>
<keyword evidence="1" id="KW-1133">Transmembrane helix</keyword>
<dbReference type="STRING" id="1508404.JMA_01840"/>
<accession>A0A0B5AHE5</accession>
<gene>
    <name evidence="2" type="ORF">JMA_01840</name>
</gene>
<dbReference type="Proteomes" id="UP000031449">
    <property type="component" value="Chromosome"/>
</dbReference>
<keyword evidence="1" id="KW-0812">Transmembrane</keyword>
<evidence type="ECO:0000313" key="3">
    <source>
        <dbReference type="Proteomes" id="UP000031449"/>
    </source>
</evidence>
<dbReference type="OrthoDB" id="2452082at2"/>
<name>A0A0B5AHE5_9BACL</name>
<evidence type="ECO:0000256" key="1">
    <source>
        <dbReference type="SAM" id="Phobius"/>
    </source>
</evidence>
<feature type="transmembrane region" description="Helical" evidence="1">
    <location>
        <begin position="97"/>
        <end position="116"/>
    </location>
</feature>
<dbReference type="AlphaFoldDB" id="A0A0B5AHE5"/>
<sequence>MDQPIRSAFSFFSKKYERILLIILFVQIPLLAAYFYISNYMYMFFPVPFGEFGTADVVNGYFMLLLFFFGQIPFIYFWKYEEQGIEKPLRNAFLQSVIRSFHFFLFFVVMSLAVVIGFGIFFLPGLIVMAMVISAPLIAIEEEQSVWRSLRESLQIFKKHHWKIVSVILVFGVTEVILSLLIQNLIVTVTTSYLAIVLIHVFVNTIFFPLFYLTYAFFIAKWRREMDLYSVDKTLVSE</sequence>
<keyword evidence="3" id="KW-1185">Reference proteome</keyword>
<dbReference type="KEGG" id="jeo:JMA_01840"/>
<reference evidence="2 3" key="1">
    <citation type="submission" date="2014-08" db="EMBL/GenBank/DDBJ databases">
        <title>Complete genome of a marine bacteria Jeotgalibacillus malaysiensis.</title>
        <authorList>
            <person name="Yaakop A.S."/>
            <person name="Chan K.-G."/>
            <person name="Goh K.M."/>
        </authorList>
    </citation>
    <scope>NUCLEOTIDE SEQUENCE [LARGE SCALE GENOMIC DNA]</scope>
    <source>
        <strain evidence="2 3">D5</strain>
    </source>
</reference>
<dbReference type="HOGENOM" id="CLU_1164638_0_0_9"/>
<keyword evidence="1" id="KW-0472">Membrane</keyword>
<dbReference type="BioCyc" id="JESP1508404:G14D9-9388-MONOMER"/>
<feature type="transmembrane region" description="Helical" evidence="1">
    <location>
        <begin position="57"/>
        <end position="77"/>
    </location>
</feature>